<evidence type="ECO:0000313" key="1">
    <source>
        <dbReference type="EMBL" id="KXZ44190.1"/>
    </source>
</evidence>
<dbReference type="OrthoDB" id="439127at2759"/>
<gene>
    <name evidence="1" type="ORF">GPECTOR_71g551</name>
</gene>
<reference evidence="2" key="1">
    <citation type="journal article" date="2016" name="Nat. Commun.">
        <title>The Gonium pectorale genome demonstrates co-option of cell cycle regulation during the evolution of multicellularity.</title>
        <authorList>
            <person name="Hanschen E.R."/>
            <person name="Marriage T.N."/>
            <person name="Ferris P.J."/>
            <person name="Hamaji T."/>
            <person name="Toyoda A."/>
            <person name="Fujiyama A."/>
            <person name="Neme R."/>
            <person name="Noguchi H."/>
            <person name="Minakuchi Y."/>
            <person name="Suzuki M."/>
            <person name="Kawai-Toyooka H."/>
            <person name="Smith D.R."/>
            <person name="Sparks H."/>
            <person name="Anderson J."/>
            <person name="Bakaric R."/>
            <person name="Luria V."/>
            <person name="Karger A."/>
            <person name="Kirschner M.W."/>
            <person name="Durand P.M."/>
            <person name="Michod R.E."/>
            <person name="Nozaki H."/>
            <person name="Olson B.J."/>
        </authorList>
    </citation>
    <scope>NUCLEOTIDE SEQUENCE [LARGE SCALE GENOMIC DNA]</scope>
    <source>
        <strain evidence="2">NIES-2863</strain>
    </source>
</reference>
<evidence type="ECO:0000313" key="2">
    <source>
        <dbReference type="Proteomes" id="UP000075714"/>
    </source>
</evidence>
<dbReference type="EMBL" id="LSYV01000072">
    <property type="protein sequence ID" value="KXZ44190.1"/>
    <property type="molecule type" value="Genomic_DNA"/>
</dbReference>
<protein>
    <recommendedName>
        <fullName evidence="3">PDZ domain-containing protein</fullName>
    </recommendedName>
</protein>
<accession>A0A150G4G1</accession>
<dbReference type="InterPro" id="IPR011990">
    <property type="entry name" value="TPR-like_helical_dom_sf"/>
</dbReference>
<dbReference type="NCBIfam" id="NF047558">
    <property type="entry name" value="TPR_END_plus"/>
    <property type="match status" value="1"/>
</dbReference>
<organism evidence="1 2">
    <name type="scientific">Gonium pectorale</name>
    <name type="common">Green alga</name>
    <dbReference type="NCBI Taxonomy" id="33097"/>
    <lineage>
        <taxon>Eukaryota</taxon>
        <taxon>Viridiplantae</taxon>
        <taxon>Chlorophyta</taxon>
        <taxon>core chlorophytes</taxon>
        <taxon>Chlorophyceae</taxon>
        <taxon>CS clade</taxon>
        <taxon>Chlamydomonadales</taxon>
        <taxon>Volvocaceae</taxon>
        <taxon>Gonium</taxon>
    </lineage>
</organism>
<evidence type="ECO:0008006" key="3">
    <source>
        <dbReference type="Google" id="ProtNLM"/>
    </source>
</evidence>
<proteinExistence type="predicted"/>
<dbReference type="AlphaFoldDB" id="A0A150G4G1"/>
<dbReference type="Proteomes" id="UP000075714">
    <property type="component" value="Unassembled WGS sequence"/>
</dbReference>
<name>A0A150G4G1_GONPE</name>
<comment type="caution">
    <text evidence="1">The sequence shown here is derived from an EMBL/GenBank/DDBJ whole genome shotgun (WGS) entry which is preliminary data.</text>
</comment>
<keyword evidence="2" id="KW-1185">Reference proteome</keyword>
<dbReference type="PANTHER" id="PTHR47661">
    <property type="entry name" value="PHOSPHOGLUCAN PHOSPHATASE LSF1, CHLOROPLASTIC"/>
    <property type="match status" value="1"/>
</dbReference>
<sequence>MLASKPVLRRDVASTVSALPVASVVHPIVRCPVERTSASLASAAAVPKALARRQVVVQAQAGTKAGPAATSTEDEFIELDLPKPLGFKFARGMDGGAYVIDVNPKLGNIDPRVQPGDKIVLISASFGSEVWKAENFGQIMYAIRTRSGTVYMKLKRNFGDLSALEDDGLDAVEKMWKKERAGGNYGAGTKEIQARNYVQRKENERKRREMFDDALARFKENDIQAALVEFENIIAMEPRNYVGDNFSRNTPIYKVAQYNIACCYSMLDQVEEALKSLDAAMSSGFDNFDQIRRDKNLSKLRASPKFQQLIDKYDEPVVNWNAVKATFGAFGGMFGGKKDE</sequence>
<dbReference type="PANTHER" id="PTHR47661:SF3">
    <property type="entry name" value="PROTEIN CONTAINING PDZ DOMAIN, A K-BOX DOMAIN, AND A TPR REGION"/>
    <property type="match status" value="1"/>
</dbReference>
<dbReference type="SUPFAM" id="SSF48452">
    <property type="entry name" value="TPR-like"/>
    <property type="match status" value="1"/>
</dbReference>
<dbReference type="Gene3D" id="1.25.40.10">
    <property type="entry name" value="Tetratricopeptide repeat domain"/>
    <property type="match status" value="1"/>
</dbReference>
<dbReference type="STRING" id="33097.A0A150G4G1"/>